<dbReference type="Proteomes" id="UP000215148">
    <property type="component" value="Chromosome 1"/>
</dbReference>
<dbReference type="RefSeq" id="WP_094500168.1">
    <property type="nucleotide sequence ID" value="NZ_CAWNHI010000001.1"/>
</dbReference>
<evidence type="ECO:0000313" key="1">
    <source>
        <dbReference type="EMBL" id="ASU22409.1"/>
    </source>
</evidence>
<reference evidence="1 2" key="1">
    <citation type="submission" date="2017-08" db="EMBL/GenBank/DDBJ databases">
        <title>The Vibrio qinghaiensis sp.-Q67 is a luminous bacteria isolated firstly from Qinghai lake, Qinghai province, China, which has been proved to be very sensitive to detect environmental and food pollutants. Therefore, complete genome analysis of V. qinghaiensis sp.-Q67 highlights the potential application of this strain on detection of hazards in the contaminated environments.</title>
        <authorList>
            <person name="Gong L."/>
        </authorList>
    </citation>
    <scope>NUCLEOTIDE SEQUENCE [LARGE SCALE GENOMIC DNA]</scope>
    <source>
        <strain evidence="1 2">Q67</strain>
    </source>
</reference>
<organism evidence="1 2">
    <name type="scientific">Vibrio qinghaiensis</name>
    <dbReference type="NCBI Taxonomy" id="2025808"/>
    <lineage>
        <taxon>Bacteria</taxon>
        <taxon>Pseudomonadati</taxon>
        <taxon>Pseudomonadota</taxon>
        <taxon>Gammaproteobacteria</taxon>
        <taxon>Vibrionales</taxon>
        <taxon>Vibrionaceae</taxon>
        <taxon>Vibrio</taxon>
    </lineage>
</organism>
<sequence length="85" mass="9847">MNRVEIINRSVVSQADNDMDDFASVAQEVLRSSKVQNEVTTHFKEEDTLSDEEIVDMILTQSIMDETARQMKQSQERLKEILNED</sequence>
<proteinExistence type="predicted"/>
<evidence type="ECO:0000313" key="2">
    <source>
        <dbReference type="Proteomes" id="UP000215148"/>
    </source>
</evidence>
<dbReference type="KEGG" id="vqi:CCZ37_07310"/>
<keyword evidence="2" id="KW-1185">Reference proteome</keyword>
<accession>A0A223MXV8</accession>
<protein>
    <submittedName>
        <fullName evidence="1">Uncharacterized protein</fullName>
    </submittedName>
</protein>
<name>A0A223MXV8_9VIBR</name>
<dbReference type="AlphaFoldDB" id="A0A223MXV8"/>
<gene>
    <name evidence="1" type="ORF">CCZ37_07310</name>
</gene>
<dbReference type="EMBL" id="CP022741">
    <property type="protein sequence ID" value="ASU22409.1"/>
    <property type="molecule type" value="Genomic_DNA"/>
</dbReference>